<evidence type="ECO:0000256" key="1">
    <source>
        <dbReference type="ARBA" id="ARBA00022801"/>
    </source>
</evidence>
<evidence type="ECO:0000259" key="3">
    <source>
        <dbReference type="SMART" id="SM00939"/>
    </source>
</evidence>
<keyword evidence="1 4" id="KW-0378">Hydrolase</keyword>
<dbReference type="SUPFAM" id="SSF53474">
    <property type="entry name" value="alpha/beta-Hydrolases"/>
    <property type="match status" value="1"/>
</dbReference>
<dbReference type="GO" id="GO:0008239">
    <property type="term" value="F:dipeptidyl-peptidase activity"/>
    <property type="evidence" value="ECO:0007669"/>
    <property type="project" value="InterPro"/>
</dbReference>
<dbReference type="SMART" id="SM00939">
    <property type="entry name" value="PepX_C"/>
    <property type="match status" value="1"/>
</dbReference>
<dbReference type="InterPro" id="IPR008979">
    <property type="entry name" value="Galactose-bd-like_sf"/>
</dbReference>
<proteinExistence type="predicted"/>
<dbReference type="InterPro" id="IPR013736">
    <property type="entry name" value="Xaa-Pro_dipept_C"/>
</dbReference>
<feature type="signal peptide" evidence="2">
    <location>
        <begin position="1"/>
        <end position="20"/>
    </location>
</feature>
<evidence type="ECO:0000256" key="2">
    <source>
        <dbReference type="SAM" id="SignalP"/>
    </source>
</evidence>
<organism evidence="4 5">
    <name type="scientific">Pseudoxanthomonas indica</name>
    <dbReference type="NCBI Taxonomy" id="428993"/>
    <lineage>
        <taxon>Bacteria</taxon>
        <taxon>Pseudomonadati</taxon>
        <taxon>Pseudomonadota</taxon>
        <taxon>Gammaproteobacteria</taxon>
        <taxon>Lysobacterales</taxon>
        <taxon>Lysobacteraceae</taxon>
        <taxon>Pseudoxanthomonas</taxon>
    </lineage>
</organism>
<dbReference type="Proteomes" id="UP000190341">
    <property type="component" value="Unassembled WGS sequence"/>
</dbReference>
<accession>A0A1T5KA51</accession>
<dbReference type="STRING" id="428993.SAMN06296058_1515"/>
<feature type="chain" id="PRO_5012211213" evidence="2">
    <location>
        <begin position="21"/>
        <end position="745"/>
    </location>
</feature>
<dbReference type="Gene3D" id="2.60.120.260">
    <property type="entry name" value="Galactose-binding domain-like"/>
    <property type="match status" value="1"/>
</dbReference>
<protein>
    <submittedName>
        <fullName evidence="4">Putative hydrolase, CocE/NonD family</fullName>
    </submittedName>
</protein>
<keyword evidence="5" id="KW-1185">Reference proteome</keyword>
<dbReference type="RefSeq" id="WP_079723807.1">
    <property type="nucleotide sequence ID" value="NZ_BMCL01000002.1"/>
</dbReference>
<feature type="domain" description="Xaa-Pro dipeptidyl-peptidase C-terminal" evidence="3">
    <location>
        <begin position="502"/>
        <end position="732"/>
    </location>
</feature>
<dbReference type="Gene3D" id="1.10.3020.10">
    <property type="entry name" value="alpha-amino acid ester hydrolase ( Helical cap domain)"/>
    <property type="match status" value="1"/>
</dbReference>
<dbReference type="EMBL" id="FUZV01000001">
    <property type="protein sequence ID" value="SKC60563.1"/>
    <property type="molecule type" value="Genomic_DNA"/>
</dbReference>
<dbReference type="OrthoDB" id="9806163at2"/>
<dbReference type="AlphaFoldDB" id="A0A1T5KA51"/>
<reference evidence="4 5" key="1">
    <citation type="submission" date="2017-02" db="EMBL/GenBank/DDBJ databases">
        <authorList>
            <person name="Peterson S.W."/>
        </authorList>
    </citation>
    <scope>NUCLEOTIDE SEQUENCE [LARGE SCALE GENOMIC DNA]</scope>
    <source>
        <strain evidence="4 5">P15</strain>
    </source>
</reference>
<gene>
    <name evidence="4" type="ORF">SAMN06296058_1515</name>
</gene>
<dbReference type="Pfam" id="PF02129">
    <property type="entry name" value="Peptidase_S15"/>
    <property type="match status" value="1"/>
</dbReference>
<evidence type="ECO:0000313" key="4">
    <source>
        <dbReference type="EMBL" id="SKC60563.1"/>
    </source>
</evidence>
<dbReference type="NCBIfam" id="TIGR00976">
    <property type="entry name" value="CocE_NonD"/>
    <property type="match status" value="1"/>
</dbReference>
<keyword evidence="2" id="KW-0732">Signal</keyword>
<sequence length="745" mass="81915">MKVLLAWLLFALSLCPLARAVEVPLPPGLQASMLDQAMPAVARATLASYRDEDPQRYLGTRFRLQLAAGQYNEAMASIRALRALRNDPPGQPPLYLQYEIHAQAKALQGARGLAYAPAWRMAFEQAFAPLDDKVALQAEFAFGGYLPRMRGELDAALAKVAGRRQLPLPEAIDLIRAWQVHAAYQQFQPLFAAGLADDDARRYAIDRDAWVRTADGADIAVLVVRPARAAPLPALLTFTIYANDDWAWADAKKAAAYGYAGVVAYTRGKGRSQAAIVPLEHDGADAAAVIDWIAAHSWNDGRVGMYGGSYSGYTAWAASKHRPAALKAIAASATMAPGIDVPMEGAVFLNFMVPWPLYVASNRTLDDARYGDSARWAALNERWYASGRAYRDLPMLDGSANPLFARWLQHPAYDSYWQAMTPQAEDFAAFDIPVFATTGYFDGAQIGALHYFREHLRQRPQADHTLLIGPYEHFTLQTGVPPTIQGYAPDPSARIDLQALRLAWFDHVLKGAAKPDLLADRINWQVMGADQWRHAPTLEAMATRTQTLCLLPGGADGVHRLAPRAQPDAVVTQRVDFTDRSDAAWTPPTNVVNRSLDPHAGLVFVSDAMTQDAELAGPFQGVLDFSTNKRDVDVVLAVYELNAEGEYLDLGWWLQRASYNADRRQRQLLPANAPHRLVVKDSRVLGRKLSAGSRLVVTLGVIKQPDRQLNLGSGKEPADETLADAGEPMEILWRGSSCLEFGLRE</sequence>
<dbReference type="InterPro" id="IPR000383">
    <property type="entry name" value="Xaa-Pro-like_dom"/>
</dbReference>
<dbReference type="InterPro" id="IPR005674">
    <property type="entry name" value="CocE/Ser_esterase"/>
</dbReference>
<dbReference type="Gene3D" id="3.40.50.1820">
    <property type="entry name" value="alpha/beta hydrolase"/>
    <property type="match status" value="1"/>
</dbReference>
<evidence type="ECO:0000313" key="5">
    <source>
        <dbReference type="Proteomes" id="UP000190341"/>
    </source>
</evidence>
<dbReference type="SUPFAM" id="SSF49785">
    <property type="entry name" value="Galactose-binding domain-like"/>
    <property type="match status" value="1"/>
</dbReference>
<name>A0A1T5KA51_9GAMM</name>
<dbReference type="InterPro" id="IPR029058">
    <property type="entry name" value="AB_hydrolase_fold"/>
</dbReference>